<sequence length="70" mass="7927">MGPNKSMTTSSSAHPSQRRSNSSGLSIRRPLTRLFSAMLLMPRGPSRNNDHQARRIEFGTKFLQCRSRSH</sequence>
<comment type="caution">
    <text evidence="2">The sequence shown here is derived from an EMBL/GenBank/DDBJ whole genome shotgun (WGS) entry which is preliminary data.</text>
</comment>
<name>A0A8H7C386_AGABI</name>
<dbReference type="Proteomes" id="UP000629468">
    <property type="component" value="Unassembled WGS sequence"/>
</dbReference>
<accession>A0A8H7C386</accession>
<protein>
    <submittedName>
        <fullName evidence="2">Uncharacterized protein</fullName>
    </submittedName>
</protein>
<proteinExistence type="predicted"/>
<feature type="region of interest" description="Disordered" evidence="1">
    <location>
        <begin position="1"/>
        <end position="29"/>
    </location>
</feature>
<organism evidence="2 3">
    <name type="scientific">Agaricus bisporus var. burnettii</name>
    <dbReference type="NCBI Taxonomy" id="192524"/>
    <lineage>
        <taxon>Eukaryota</taxon>
        <taxon>Fungi</taxon>
        <taxon>Dikarya</taxon>
        <taxon>Basidiomycota</taxon>
        <taxon>Agaricomycotina</taxon>
        <taxon>Agaricomycetes</taxon>
        <taxon>Agaricomycetidae</taxon>
        <taxon>Agaricales</taxon>
        <taxon>Agaricineae</taxon>
        <taxon>Agaricaceae</taxon>
        <taxon>Agaricus</taxon>
    </lineage>
</organism>
<evidence type="ECO:0000313" key="3">
    <source>
        <dbReference type="Proteomes" id="UP000629468"/>
    </source>
</evidence>
<dbReference type="AlphaFoldDB" id="A0A8H7C386"/>
<evidence type="ECO:0000313" key="2">
    <source>
        <dbReference type="EMBL" id="KAF7761190.1"/>
    </source>
</evidence>
<evidence type="ECO:0000256" key="1">
    <source>
        <dbReference type="SAM" id="MobiDB-lite"/>
    </source>
</evidence>
<feature type="compositionally biased region" description="Polar residues" evidence="1">
    <location>
        <begin position="1"/>
        <end position="25"/>
    </location>
</feature>
<reference evidence="2 3" key="1">
    <citation type="journal article" name="Sci. Rep.">
        <title>Telomere-to-telomere assembled and centromere annotated genomes of the two main subspecies of the button mushroom Agaricus bisporus reveal especially polymorphic chromosome ends.</title>
        <authorList>
            <person name="Sonnenberg A.S.M."/>
            <person name="Sedaghat-Telgerd N."/>
            <person name="Lavrijssen B."/>
            <person name="Ohm R.A."/>
            <person name="Hendrickx P.M."/>
            <person name="Scholtmeijer K."/>
            <person name="Baars J.J.P."/>
            <person name="van Peer A."/>
        </authorList>
    </citation>
    <scope>NUCLEOTIDE SEQUENCE [LARGE SCALE GENOMIC DNA]</scope>
    <source>
        <strain evidence="2 3">H119_p4</strain>
    </source>
</reference>
<gene>
    <name evidence="2" type="ORF">Agabi119p4_10599</name>
</gene>
<dbReference type="EMBL" id="JABXXO010000014">
    <property type="protein sequence ID" value="KAF7761190.1"/>
    <property type="molecule type" value="Genomic_DNA"/>
</dbReference>